<dbReference type="SMART" id="SM00696">
    <property type="entry name" value="DM9"/>
    <property type="match status" value="1"/>
</dbReference>
<evidence type="ECO:0000313" key="2">
    <source>
        <dbReference type="EMBL" id="KYB25904.1"/>
    </source>
</evidence>
<protein>
    <submittedName>
        <fullName evidence="2">Uncharacterized protein</fullName>
    </submittedName>
</protein>
<dbReference type="Proteomes" id="UP000007266">
    <property type="component" value="Linkage group 8"/>
</dbReference>
<evidence type="ECO:0000256" key="1">
    <source>
        <dbReference type="SAM" id="SignalP"/>
    </source>
</evidence>
<dbReference type="PANTHER" id="PTHR31649">
    <property type="entry name" value="AGAP009604-PA"/>
    <property type="match status" value="1"/>
</dbReference>
<accession>A0A139WDB6</accession>
<name>A0A139WDB6_TRICA</name>
<sequence>MSLAYVLVILLKFLIVSGNKWDCADYYWRDYHETIPDDAIPAGTDSHGKPLYIGLAYVRGYELLPATILPSEKLARTTAYAKVFNTRDNVKV</sequence>
<dbReference type="EMBL" id="KQ971361">
    <property type="protein sequence ID" value="KYB25904.1"/>
    <property type="molecule type" value="Genomic_DNA"/>
</dbReference>
<feature type="signal peptide" evidence="1">
    <location>
        <begin position="1"/>
        <end position="18"/>
    </location>
</feature>
<dbReference type="Pfam" id="PF11901">
    <property type="entry name" value="DM9"/>
    <property type="match status" value="1"/>
</dbReference>
<reference evidence="2 3" key="2">
    <citation type="journal article" date="2010" name="Nucleic Acids Res.">
        <title>BeetleBase in 2010: revisions to provide comprehensive genomic information for Tribolium castaneum.</title>
        <authorList>
            <person name="Kim H.S."/>
            <person name="Murphy T."/>
            <person name="Xia J."/>
            <person name="Caragea D."/>
            <person name="Park Y."/>
            <person name="Beeman R.W."/>
            <person name="Lorenzen M.D."/>
            <person name="Butcher S."/>
            <person name="Manak J.R."/>
            <person name="Brown S.J."/>
        </authorList>
    </citation>
    <scope>GENOME REANNOTATION</scope>
    <source>
        <strain evidence="2 3">Georgia GA2</strain>
    </source>
</reference>
<dbReference type="InParanoid" id="A0A139WDB6"/>
<dbReference type="AlphaFoldDB" id="A0A139WDB6"/>
<organism evidence="2 3">
    <name type="scientific">Tribolium castaneum</name>
    <name type="common">Red flour beetle</name>
    <dbReference type="NCBI Taxonomy" id="7070"/>
    <lineage>
        <taxon>Eukaryota</taxon>
        <taxon>Metazoa</taxon>
        <taxon>Ecdysozoa</taxon>
        <taxon>Arthropoda</taxon>
        <taxon>Hexapoda</taxon>
        <taxon>Insecta</taxon>
        <taxon>Pterygota</taxon>
        <taxon>Neoptera</taxon>
        <taxon>Endopterygota</taxon>
        <taxon>Coleoptera</taxon>
        <taxon>Polyphaga</taxon>
        <taxon>Cucujiformia</taxon>
        <taxon>Tenebrionidae</taxon>
        <taxon>Tenebrionidae incertae sedis</taxon>
        <taxon>Tribolium</taxon>
    </lineage>
</organism>
<reference evidence="2 3" key="1">
    <citation type="journal article" date="2008" name="Nature">
        <title>The genome of the model beetle and pest Tribolium castaneum.</title>
        <authorList>
            <consortium name="Tribolium Genome Sequencing Consortium"/>
            <person name="Richards S."/>
            <person name="Gibbs R.A."/>
            <person name="Weinstock G.M."/>
            <person name="Brown S.J."/>
            <person name="Denell R."/>
            <person name="Beeman R.W."/>
            <person name="Gibbs R."/>
            <person name="Beeman R.W."/>
            <person name="Brown S.J."/>
            <person name="Bucher G."/>
            <person name="Friedrich M."/>
            <person name="Grimmelikhuijzen C.J."/>
            <person name="Klingler M."/>
            <person name="Lorenzen M."/>
            <person name="Richards S."/>
            <person name="Roth S."/>
            <person name="Schroder R."/>
            <person name="Tautz D."/>
            <person name="Zdobnov E.M."/>
            <person name="Muzny D."/>
            <person name="Gibbs R.A."/>
            <person name="Weinstock G.M."/>
            <person name="Attaway T."/>
            <person name="Bell S."/>
            <person name="Buhay C.J."/>
            <person name="Chandrabose M.N."/>
            <person name="Chavez D."/>
            <person name="Clerk-Blankenburg K.P."/>
            <person name="Cree A."/>
            <person name="Dao M."/>
            <person name="Davis C."/>
            <person name="Chacko J."/>
            <person name="Dinh H."/>
            <person name="Dugan-Rocha S."/>
            <person name="Fowler G."/>
            <person name="Garner T.T."/>
            <person name="Garnes J."/>
            <person name="Gnirke A."/>
            <person name="Hawes A."/>
            <person name="Hernandez J."/>
            <person name="Hines S."/>
            <person name="Holder M."/>
            <person name="Hume J."/>
            <person name="Jhangiani S.N."/>
            <person name="Joshi V."/>
            <person name="Khan Z.M."/>
            <person name="Jackson L."/>
            <person name="Kovar C."/>
            <person name="Kowis A."/>
            <person name="Lee S."/>
            <person name="Lewis L.R."/>
            <person name="Margolis J."/>
            <person name="Morgan M."/>
            <person name="Nazareth L.V."/>
            <person name="Nguyen N."/>
            <person name="Okwuonu G."/>
            <person name="Parker D."/>
            <person name="Richards S."/>
            <person name="Ruiz S.J."/>
            <person name="Santibanez J."/>
            <person name="Savard J."/>
            <person name="Scherer S.E."/>
            <person name="Schneider B."/>
            <person name="Sodergren E."/>
            <person name="Tautz D."/>
            <person name="Vattahil S."/>
            <person name="Villasana D."/>
            <person name="White C.S."/>
            <person name="Wright R."/>
            <person name="Park Y."/>
            <person name="Beeman R.W."/>
            <person name="Lord J."/>
            <person name="Oppert B."/>
            <person name="Lorenzen M."/>
            <person name="Brown S."/>
            <person name="Wang L."/>
            <person name="Savard J."/>
            <person name="Tautz D."/>
            <person name="Richards S."/>
            <person name="Weinstock G."/>
            <person name="Gibbs R.A."/>
            <person name="Liu Y."/>
            <person name="Worley K."/>
            <person name="Weinstock G."/>
            <person name="Elsik C.G."/>
            <person name="Reese J.T."/>
            <person name="Elhaik E."/>
            <person name="Landan G."/>
            <person name="Graur D."/>
            <person name="Arensburger P."/>
            <person name="Atkinson P."/>
            <person name="Beeman R.W."/>
            <person name="Beidler J."/>
            <person name="Brown S.J."/>
            <person name="Demuth J.P."/>
            <person name="Drury D.W."/>
            <person name="Du Y.Z."/>
            <person name="Fujiwara H."/>
            <person name="Lorenzen M."/>
            <person name="Maselli V."/>
            <person name="Osanai M."/>
            <person name="Park Y."/>
            <person name="Robertson H.M."/>
            <person name="Tu Z."/>
            <person name="Wang J.J."/>
            <person name="Wang S."/>
            <person name="Richards S."/>
            <person name="Song H."/>
            <person name="Zhang L."/>
            <person name="Sodergren E."/>
            <person name="Werner D."/>
            <person name="Stanke M."/>
            <person name="Morgenstern B."/>
            <person name="Solovyev V."/>
            <person name="Kosarev P."/>
            <person name="Brown G."/>
            <person name="Chen H.C."/>
            <person name="Ermolaeva O."/>
            <person name="Hlavina W."/>
            <person name="Kapustin Y."/>
            <person name="Kiryutin B."/>
            <person name="Kitts P."/>
            <person name="Maglott D."/>
            <person name="Pruitt K."/>
            <person name="Sapojnikov V."/>
            <person name="Souvorov A."/>
            <person name="Mackey A.J."/>
            <person name="Waterhouse R.M."/>
            <person name="Wyder S."/>
            <person name="Zdobnov E.M."/>
            <person name="Zdobnov E.M."/>
            <person name="Wyder S."/>
            <person name="Kriventseva E.V."/>
            <person name="Kadowaki T."/>
            <person name="Bork P."/>
            <person name="Aranda M."/>
            <person name="Bao R."/>
            <person name="Beermann A."/>
            <person name="Berns N."/>
            <person name="Bolognesi R."/>
            <person name="Bonneton F."/>
            <person name="Bopp D."/>
            <person name="Brown S.J."/>
            <person name="Bucher G."/>
            <person name="Butts T."/>
            <person name="Chaumot A."/>
            <person name="Denell R.E."/>
            <person name="Ferrier D.E."/>
            <person name="Friedrich M."/>
            <person name="Gordon C.M."/>
            <person name="Jindra M."/>
            <person name="Klingler M."/>
            <person name="Lan Q."/>
            <person name="Lattorff H.M."/>
            <person name="Laudet V."/>
            <person name="von Levetsow C."/>
            <person name="Liu Z."/>
            <person name="Lutz R."/>
            <person name="Lynch J.A."/>
            <person name="da Fonseca R.N."/>
            <person name="Posnien N."/>
            <person name="Reuter R."/>
            <person name="Roth S."/>
            <person name="Savard J."/>
            <person name="Schinko J.B."/>
            <person name="Schmitt C."/>
            <person name="Schoppmeier M."/>
            <person name="Schroder R."/>
            <person name="Shippy T.D."/>
            <person name="Simonnet F."/>
            <person name="Marques-Souza H."/>
            <person name="Tautz D."/>
            <person name="Tomoyasu Y."/>
            <person name="Trauner J."/>
            <person name="Van der Zee M."/>
            <person name="Vervoort M."/>
            <person name="Wittkopp N."/>
            <person name="Wimmer E.A."/>
            <person name="Yang X."/>
            <person name="Jones A.K."/>
            <person name="Sattelle D.B."/>
            <person name="Ebert P.R."/>
            <person name="Nelson D."/>
            <person name="Scott J.G."/>
            <person name="Beeman R.W."/>
            <person name="Muthukrishnan S."/>
            <person name="Kramer K.J."/>
            <person name="Arakane Y."/>
            <person name="Beeman R.W."/>
            <person name="Zhu Q."/>
            <person name="Hogenkamp D."/>
            <person name="Dixit R."/>
            <person name="Oppert B."/>
            <person name="Jiang H."/>
            <person name="Zou Z."/>
            <person name="Marshall J."/>
            <person name="Elpidina E."/>
            <person name="Vinokurov K."/>
            <person name="Oppert C."/>
            <person name="Zou Z."/>
            <person name="Evans J."/>
            <person name="Lu Z."/>
            <person name="Zhao P."/>
            <person name="Sumathipala N."/>
            <person name="Altincicek B."/>
            <person name="Vilcinskas A."/>
            <person name="Williams M."/>
            <person name="Hultmark D."/>
            <person name="Hetru C."/>
            <person name="Jiang H."/>
            <person name="Grimmelikhuijzen C.J."/>
            <person name="Hauser F."/>
            <person name="Cazzamali G."/>
            <person name="Williamson M."/>
            <person name="Park Y."/>
            <person name="Li B."/>
            <person name="Tanaka Y."/>
            <person name="Predel R."/>
            <person name="Neupert S."/>
            <person name="Schachtner J."/>
            <person name="Verleyen P."/>
            <person name="Raible F."/>
            <person name="Bork P."/>
            <person name="Friedrich M."/>
            <person name="Walden K.K."/>
            <person name="Robertson H.M."/>
            <person name="Angeli S."/>
            <person name="Foret S."/>
            <person name="Bucher G."/>
            <person name="Schuetz S."/>
            <person name="Maleszka R."/>
            <person name="Wimmer E.A."/>
            <person name="Beeman R.W."/>
            <person name="Lorenzen M."/>
            <person name="Tomoyasu Y."/>
            <person name="Miller S.C."/>
            <person name="Grossmann D."/>
            <person name="Bucher G."/>
        </authorList>
    </citation>
    <scope>NUCLEOTIDE SEQUENCE [LARGE SCALE GENOMIC DNA]</scope>
    <source>
        <strain evidence="2 3">Georgia GA2</strain>
    </source>
</reference>
<dbReference type="PANTHER" id="PTHR31649:SF10">
    <property type="entry name" value="IP19903P-RELATED"/>
    <property type="match status" value="1"/>
</dbReference>
<keyword evidence="1" id="KW-0732">Signal</keyword>
<keyword evidence="3" id="KW-1185">Reference proteome</keyword>
<dbReference type="GO" id="GO:0005737">
    <property type="term" value="C:cytoplasm"/>
    <property type="evidence" value="ECO:0000318"/>
    <property type="project" value="GO_Central"/>
</dbReference>
<dbReference type="InterPro" id="IPR006616">
    <property type="entry name" value="DM9_repeat"/>
</dbReference>
<evidence type="ECO:0000313" key="3">
    <source>
        <dbReference type="Proteomes" id="UP000007266"/>
    </source>
</evidence>
<feature type="chain" id="PRO_5007299744" evidence="1">
    <location>
        <begin position="19"/>
        <end position="92"/>
    </location>
</feature>
<proteinExistence type="predicted"/>
<gene>
    <name evidence="2" type="primary">AUGUSTUS-3.0.2_34096</name>
    <name evidence="2" type="ORF">TcasGA2_TC034096</name>
</gene>